<organism evidence="1 2">
    <name type="scientific">Penicillium frequentans</name>
    <dbReference type="NCBI Taxonomy" id="3151616"/>
    <lineage>
        <taxon>Eukaryota</taxon>
        <taxon>Fungi</taxon>
        <taxon>Dikarya</taxon>
        <taxon>Ascomycota</taxon>
        <taxon>Pezizomycotina</taxon>
        <taxon>Eurotiomycetes</taxon>
        <taxon>Eurotiomycetidae</taxon>
        <taxon>Eurotiales</taxon>
        <taxon>Aspergillaceae</taxon>
        <taxon>Penicillium</taxon>
    </lineage>
</organism>
<dbReference type="AlphaFoldDB" id="A0AAD6CQE3"/>
<proteinExistence type="predicted"/>
<accession>A0AAD6CQE3</accession>
<reference evidence="1 2" key="1">
    <citation type="journal article" date="2023" name="IMA Fungus">
        <title>Comparative genomic study of the Penicillium genus elucidates a diverse pangenome and 15 lateral gene transfer events.</title>
        <authorList>
            <person name="Petersen C."/>
            <person name="Sorensen T."/>
            <person name="Nielsen M.R."/>
            <person name="Sondergaard T.E."/>
            <person name="Sorensen J.L."/>
            <person name="Fitzpatrick D.A."/>
            <person name="Frisvad J.C."/>
            <person name="Nielsen K.L."/>
        </authorList>
    </citation>
    <scope>NUCLEOTIDE SEQUENCE [LARGE SCALE GENOMIC DNA]</scope>
    <source>
        <strain evidence="1 2">IBT 35679</strain>
    </source>
</reference>
<dbReference type="InterPro" id="IPR054208">
    <property type="entry name" value="DUF6914"/>
</dbReference>
<dbReference type="Proteomes" id="UP001220324">
    <property type="component" value="Unassembled WGS sequence"/>
</dbReference>
<keyword evidence="2" id="KW-1185">Reference proteome</keyword>
<protein>
    <submittedName>
        <fullName evidence="1">Uncharacterized protein</fullName>
    </submittedName>
</protein>
<evidence type="ECO:0000313" key="1">
    <source>
        <dbReference type="EMBL" id="KAJ5526379.1"/>
    </source>
</evidence>
<comment type="caution">
    <text evidence="1">The sequence shown here is derived from an EMBL/GenBank/DDBJ whole genome shotgun (WGS) entry which is preliminary data.</text>
</comment>
<dbReference type="EMBL" id="JAQIZZ010000008">
    <property type="protein sequence ID" value="KAJ5526379.1"/>
    <property type="molecule type" value="Genomic_DNA"/>
</dbReference>
<dbReference type="Pfam" id="PF21858">
    <property type="entry name" value="DUF6914"/>
    <property type="match status" value="1"/>
</dbReference>
<name>A0AAD6CQE3_9EURO</name>
<sequence>MFGDIKTAFTKKRNKPRLLLALYARPKHLDAPHYALLVTPNIKFGAHKLVAEPEPIAATKYHIKNTLQKIKDAFCQRWVYEHVDVPNLDRDHNILVCTVIAKVLSTESLERIMTKIYIYQKDDPIHFKARDFDCKMWCHDAYEELQKSGVIVGLDWRTAEGGTRAVLNQRHGEGRWASSITGACRNTPFVPIVDLLSGTLIRGQ</sequence>
<gene>
    <name evidence="1" type="ORF">N7494_013029</name>
</gene>
<evidence type="ECO:0000313" key="2">
    <source>
        <dbReference type="Proteomes" id="UP001220324"/>
    </source>
</evidence>